<dbReference type="AlphaFoldDB" id="N6X0M9"/>
<name>N6X0M9_9GAMM</name>
<accession>N6X0M9</accession>
<dbReference type="eggNOG" id="ENOG50339Z6">
    <property type="taxonomic scope" value="Bacteria"/>
</dbReference>
<comment type="caution">
    <text evidence="1">The sequence shown here is derived from an EMBL/GenBank/DDBJ whole genome shotgun (WGS) entry which is preliminary data.</text>
</comment>
<organism evidence="1 2">
    <name type="scientific">Marinobacter nanhaiticus D15-8W</name>
    <dbReference type="NCBI Taxonomy" id="626887"/>
    <lineage>
        <taxon>Bacteria</taxon>
        <taxon>Pseudomonadati</taxon>
        <taxon>Pseudomonadota</taxon>
        <taxon>Gammaproteobacteria</taxon>
        <taxon>Pseudomonadales</taxon>
        <taxon>Marinobacteraceae</taxon>
        <taxon>Marinobacter</taxon>
    </lineage>
</organism>
<dbReference type="EMBL" id="APLQ01000011">
    <property type="protein sequence ID" value="ENO14608.1"/>
    <property type="molecule type" value="Genomic_DNA"/>
</dbReference>
<dbReference type="RefSeq" id="WP_004578905.1">
    <property type="nucleotide sequence ID" value="NZ_AP028878.1"/>
</dbReference>
<protein>
    <submittedName>
        <fullName evidence="1">Uncharacterized protein</fullName>
    </submittedName>
</protein>
<evidence type="ECO:0000313" key="1">
    <source>
        <dbReference type="EMBL" id="ENO14608.1"/>
    </source>
</evidence>
<reference evidence="1 2" key="1">
    <citation type="journal article" date="2013" name="Genome Announc.">
        <title>Genome Sequence of the Polycyclic Aromatic Hydrocarbon-Degrading Bacterium Strain Marinobacter nanhaiticus D15-8WT.</title>
        <authorList>
            <person name="Cui Z."/>
            <person name="Gao W."/>
            <person name="Li Q."/>
            <person name="Xu G."/>
            <person name="Zheng L."/>
        </authorList>
    </citation>
    <scope>NUCLEOTIDE SEQUENCE [LARGE SCALE GENOMIC DNA]</scope>
    <source>
        <strain evidence="1 2">D15-8W</strain>
    </source>
</reference>
<gene>
    <name evidence="1" type="ORF">J057_04636</name>
</gene>
<dbReference type="HOGENOM" id="CLU_157763_0_0_6"/>
<dbReference type="OrthoDB" id="7865574at2"/>
<keyword evidence="2" id="KW-1185">Reference proteome</keyword>
<proteinExistence type="predicted"/>
<dbReference type="Proteomes" id="UP000013165">
    <property type="component" value="Unassembled WGS sequence"/>
</dbReference>
<sequence>MELKDFIRETLVQLAQGIEEANMELRSSAAVVNPENVIVDVTGKAKHYGILSASDDIVEYLPSVQAIEFDVAVHATEGKEKSAKGGISVGAMNIGGSGGASESKSSESRIQFKIPMVLPHGK</sequence>
<evidence type="ECO:0000313" key="2">
    <source>
        <dbReference type="Proteomes" id="UP000013165"/>
    </source>
</evidence>